<evidence type="ECO:0000313" key="3">
    <source>
        <dbReference type="EMBL" id="MFD2565656.1"/>
    </source>
</evidence>
<dbReference type="Proteomes" id="UP001597319">
    <property type="component" value="Unassembled WGS sequence"/>
</dbReference>
<sequence>MFRTATANTTNTRSNNSLLFQNGKGEDSFIQPKLNIGKPGDKYEVEADHVADTIVSKRKEQTSPFFDTSSTVQKQKEEVQKSEDLENQIQEKPLVENITPLIQKQTEEEPIQEKEEQEEIQKQPEEEIQQQEKAEENQIQEKPVEETNTALVQPQVEEEPVQEKEEQEEIQQKPEEEVQQKVEEEVQQQEIIPEPSAPEAIETNTTAPDIQNVEEEIQEKEEEEEEEQIQEKRFVQKAEDPDGNSGSGTSSIESRLNSTSGGSSLPKDTQSQMESGFGTDFSNVRVHTDSSAVQMNKDLGAQAFTHGNDIYFNEGKYNTASTSGQHLLAHELTHTVQQGASVQRKMIQKSTAPALPSSPGTLKSGLVSNSNETITYHSLPVTAFKITGGRNHLYTQHSLKRNKKYTGSRVGVNQRAIWKKEVDAKNIEKILLEKHKKANGVDTSASGSHTVYAFRVKKSKTCYLTGTINNIVKEAVTPKWDNRGRCPKYFQVDHIVEMQISGFPDDTSVNAIDNLELLERGANVNSGKVIKAAVERKVRRTLKDKDANAALEQKIPGLAKTTNVQEKIKQVKNKYHLIFNGFTRGAGPRRVGTDKYWIRSQIEAGDHLKHIIPVNMSELGSADSLLIFPRRYHPVGMQFKWDGSNQTPTSREKNWFAPWVITSKTFTNNPNSDVLGQFVLDFPSNDPLIRATGGTVEIKKIPGAQFAGYVDNVVDGGSGGRKSIINAGNIVAKQFSPVRLDEVTFQDDSVLVKGKVLPTLGFIKKAELDFIIQNSEIEISKTFTNDTLSLPSPFVLRETSLTLFASSKKGLGLKGNVDFEIKQVGEGHISAAASTSGGIELKGAFNFDSKIFDPAEVKVEYKDNKWSVEGTIGIPEGKVPGVKKATIKASYKENNFAAEGEADLNVPGVDSSRLSVKYGEKGFSVEGDFKLNSDLPGIKSGSVHAKIAKKEGAESYDIFVSGKAKPDIPGVDSEIDITYNNGALLIQGKTKIKLESSNTEGEVTVGVTNQVIGKDNKPTGEISESWSIFGSGDVSFVLTKGIVANAKVVLQPNGDIIVSGGVKLDRSDKKPKEKRFDKNLFKIGPPDIILFALPIGVYLTLGIEGRADLYASFTPPYFKELQLSFNNFNLTKPEENTDIEGKIIIAMSGKGGFTLGLTLKATLSALIAKVEGSLTGNIGLEANAEAKAELGAKWSNKNGLEIKKGEISLEANAQFIAELIGKIRVYLDLWLAEIDIWEEKLEIAKVKFGDSLKIGFKLPISTENGELKAGEINKDSFEYPDISSDSKQQKLVEQGAKQDDKVKPPPPPSKEEAVRAVRKLDAGPVDYWKVATLDGDEARALVALNWIARDTYIMWLKIKHSKIDWSEAVAMGRRRDNADFESLKGEVQGMEQGFLRMGMIAKFKKDHFLFTKSNTNKINQLMTSQEELV</sequence>
<feature type="region of interest" description="Disordered" evidence="1">
    <location>
        <begin position="1"/>
        <end position="41"/>
    </location>
</feature>
<comment type="caution">
    <text evidence="3">The sequence shown here is derived from an EMBL/GenBank/DDBJ whole genome shotgun (WGS) entry which is preliminary data.</text>
</comment>
<feature type="compositionally biased region" description="Basic and acidic residues" evidence="1">
    <location>
        <begin position="229"/>
        <end position="240"/>
    </location>
</feature>
<feature type="compositionally biased region" description="Acidic residues" evidence="1">
    <location>
        <begin position="212"/>
        <end position="228"/>
    </location>
</feature>
<evidence type="ECO:0000313" key="4">
    <source>
        <dbReference type="Proteomes" id="UP001597319"/>
    </source>
</evidence>
<gene>
    <name evidence="3" type="ORF">ACFSR1_23475</name>
</gene>
<dbReference type="Pfam" id="PF13699">
    <property type="entry name" value="eCIS_core"/>
    <property type="match status" value="1"/>
</dbReference>
<feature type="region of interest" description="Disordered" evidence="1">
    <location>
        <begin position="1288"/>
        <end position="1311"/>
    </location>
</feature>
<name>A0ABW5LPD4_9FLAO</name>
<dbReference type="EMBL" id="JBHULE010000037">
    <property type="protein sequence ID" value="MFD2565656.1"/>
    <property type="molecule type" value="Genomic_DNA"/>
</dbReference>
<protein>
    <submittedName>
        <fullName evidence="3">DUF4157 domain-containing protein</fullName>
    </submittedName>
</protein>
<proteinExistence type="predicted"/>
<dbReference type="RefSeq" id="WP_378295476.1">
    <property type="nucleotide sequence ID" value="NZ_JBHULE010000037.1"/>
</dbReference>
<keyword evidence="4" id="KW-1185">Reference proteome</keyword>
<feature type="compositionally biased region" description="Polar residues" evidence="1">
    <location>
        <begin position="247"/>
        <end position="274"/>
    </location>
</feature>
<dbReference type="InterPro" id="IPR025295">
    <property type="entry name" value="eCIS_core_dom"/>
</dbReference>
<feature type="region of interest" description="Disordered" evidence="1">
    <location>
        <begin position="56"/>
        <end position="282"/>
    </location>
</feature>
<reference evidence="4" key="1">
    <citation type="journal article" date="2019" name="Int. J. Syst. Evol. Microbiol.">
        <title>The Global Catalogue of Microorganisms (GCM) 10K type strain sequencing project: providing services to taxonomists for standard genome sequencing and annotation.</title>
        <authorList>
            <consortium name="The Broad Institute Genomics Platform"/>
            <consortium name="The Broad Institute Genome Sequencing Center for Infectious Disease"/>
            <person name="Wu L."/>
            <person name="Ma J."/>
        </authorList>
    </citation>
    <scope>NUCLEOTIDE SEQUENCE [LARGE SCALE GENOMIC DNA]</scope>
    <source>
        <strain evidence="4">KCTC 52274</strain>
    </source>
</reference>
<evidence type="ECO:0000256" key="1">
    <source>
        <dbReference type="SAM" id="MobiDB-lite"/>
    </source>
</evidence>
<evidence type="ECO:0000259" key="2">
    <source>
        <dbReference type="Pfam" id="PF13699"/>
    </source>
</evidence>
<feature type="compositionally biased region" description="Acidic residues" evidence="1">
    <location>
        <begin position="156"/>
        <end position="169"/>
    </location>
</feature>
<feature type="compositionally biased region" description="Basic and acidic residues" evidence="1">
    <location>
        <begin position="1296"/>
        <end position="1311"/>
    </location>
</feature>
<feature type="compositionally biased region" description="Basic and acidic residues" evidence="1">
    <location>
        <begin position="74"/>
        <end position="84"/>
    </location>
</feature>
<feature type="compositionally biased region" description="Basic and acidic residues" evidence="1">
    <location>
        <begin position="170"/>
        <end position="184"/>
    </location>
</feature>
<feature type="compositionally biased region" description="Basic and acidic residues" evidence="1">
    <location>
        <begin position="105"/>
        <end position="136"/>
    </location>
</feature>
<feature type="compositionally biased region" description="Polar residues" evidence="1">
    <location>
        <begin position="62"/>
        <end position="73"/>
    </location>
</feature>
<organism evidence="3 4">
    <name type="scientific">Aquimarina rubra</name>
    <dbReference type="NCBI Taxonomy" id="1920033"/>
    <lineage>
        <taxon>Bacteria</taxon>
        <taxon>Pseudomonadati</taxon>
        <taxon>Bacteroidota</taxon>
        <taxon>Flavobacteriia</taxon>
        <taxon>Flavobacteriales</taxon>
        <taxon>Flavobacteriaceae</taxon>
        <taxon>Aquimarina</taxon>
    </lineage>
</organism>
<accession>A0ABW5LPD4</accession>
<feature type="compositionally biased region" description="Low complexity" evidence="1">
    <location>
        <begin position="1"/>
        <end position="17"/>
    </location>
</feature>
<feature type="domain" description="eCIS core" evidence="2">
    <location>
        <begin position="265"/>
        <end position="340"/>
    </location>
</feature>